<dbReference type="InterPro" id="IPR036882">
    <property type="entry name" value="Alba-like_dom_sf"/>
</dbReference>
<evidence type="ECO:0000313" key="5">
    <source>
        <dbReference type="EMBL" id="KAG5987501.1"/>
    </source>
</evidence>
<evidence type="ECO:0000313" key="6">
    <source>
        <dbReference type="Proteomes" id="UP000748025"/>
    </source>
</evidence>
<evidence type="ECO:0000256" key="2">
    <source>
        <dbReference type="ARBA" id="ARBA00022694"/>
    </source>
</evidence>
<comment type="caution">
    <text evidence="5">The sequence shown here is derived from an EMBL/GenBank/DDBJ whole genome shotgun (WGS) entry which is preliminary data.</text>
</comment>
<dbReference type="OrthoDB" id="5416589at2759"/>
<evidence type="ECO:0000256" key="3">
    <source>
        <dbReference type="ARBA" id="ARBA00023242"/>
    </source>
</evidence>
<dbReference type="PANTHER" id="PTHR28256:SF1">
    <property type="entry name" value="RIBONUCLEASES P_MRP PROTEIN SUBUNIT POP7"/>
    <property type="match status" value="1"/>
</dbReference>
<feature type="region of interest" description="Disordered" evidence="4">
    <location>
        <begin position="1"/>
        <end position="44"/>
    </location>
</feature>
<dbReference type="GO" id="GO:0000171">
    <property type="term" value="F:ribonuclease MRP activity"/>
    <property type="evidence" value="ECO:0007669"/>
    <property type="project" value="TreeGrafter"/>
</dbReference>
<dbReference type="Gene3D" id="3.30.110.20">
    <property type="entry name" value="Alba-like domain"/>
    <property type="match status" value="1"/>
</dbReference>
<dbReference type="InterPro" id="IPR014612">
    <property type="entry name" value="Pop7/Rpp20"/>
</dbReference>
<dbReference type="AlphaFoldDB" id="A0A9P7N4Z4"/>
<dbReference type="GO" id="GO:0004526">
    <property type="term" value="F:ribonuclease P activity"/>
    <property type="evidence" value="ECO:0007669"/>
    <property type="project" value="TreeGrafter"/>
</dbReference>
<dbReference type="InterPro" id="IPR020241">
    <property type="entry name" value="RNase_P/MRP_Pop7_fungi"/>
</dbReference>
<keyword evidence="2" id="KW-0819">tRNA processing</keyword>
<dbReference type="Pfam" id="PF12328">
    <property type="entry name" value="Rpp20"/>
    <property type="match status" value="1"/>
</dbReference>
<dbReference type="GO" id="GO:0006364">
    <property type="term" value="P:rRNA processing"/>
    <property type="evidence" value="ECO:0007669"/>
    <property type="project" value="TreeGrafter"/>
</dbReference>
<comment type="subcellular location">
    <subcellularLocation>
        <location evidence="1">Nucleus</location>
    </subcellularLocation>
</comment>
<proteinExistence type="predicted"/>
<feature type="compositionally biased region" description="Low complexity" evidence="4">
    <location>
        <begin position="32"/>
        <end position="43"/>
    </location>
</feature>
<dbReference type="GO" id="GO:0000172">
    <property type="term" value="C:ribonuclease MRP complex"/>
    <property type="evidence" value="ECO:0007669"/>
    <property type="project" value="InterPro"/>
</dbReference>
<evidence type="ECO:0000256" key="4">
    <source>
        <dbReference type="SAM" id="MobiDB-lite"/>
    </source>
</evidence>
<dbReference type="Proteomes" id="UP000748025">
    <property type="component" value="Unassembled WGS sequence"/>
</dbReference>
<dbReference type="EMBL" id="SRPW01003289">
    <property type="protein sequence ID" value="KAG5987501.1"/>
    <property type="molecule type" value="Genomic_DNA"/>
</dbReference>
<keyword evidence="6" id="KW-1185">Reference proteome</keyword>
<dbReference type="GO" id="GO:0005655">
    <property type="term" value="C:nucleolar ribonuclease P complex"/>
    <property type="evidence" value="ECO:0007669"/>
    <property type="project" value="InterPro"/>
</dbReference>
<accession>A0A9P7N4Z4</accession>
<dbReference type="GO" id="GO:0001682">
    <property type="term" value="P:tRNA 5'-leader removal"/>
    <property type="evidence" value="ECO:0007669"/>
    <property type="project" value="InterPro"/>
</dbReference>
<dbReference type="GO" id="GO:0003723">
    <property type="term" value="F:RNA binding"/>
    <property type="evidence" value="ECO:0007669"/>
    <property type="project" value="TreeGrafter"/>
</dbReference>
<organism evidence="5 6">
    <name type="scientific">Claviceps pusilla</name>
    <dbReference type="NCBI Taxonomy" id="123648"/>
    <lineage>
        <taxon>Eukaryota</taxon>
        <taxon>Fungi</taxon>
        <taxon>Dikarya</taxon>
        <taxon>Ascomycota</taxon>
        <taxon>Pezizomycotina</taxon>
        <taxon>Sordariomycetes</taxon>
        <taxon>Hypocreomycetidae</taxon>
        <taxon>Hypocreales</taxon>
        <taxon>Clavicipitaceae</taxon>
        <taxon>Claviceps</taxon>
    </lineage>
</organism>
<dbReference type="GO" id="GO:0000294">
    <property type="term" value="P:nuclear-transcribed mRNA catabolic process, RNase MRP-dependent"/>
    <property type="evidence" value="ECO:0007669"/>
    <property type="project" value="TreeGrafter"/>
</dbReference>
<sequence>MADACSGAPNEEHVRKLGRVPKAAHIQKRPLLRPQLSSSSKSPTIYMSSKTPFLSAVRRVRKLLTRSLRCSPAPKHASLQSRVAALKRSTNTAAGDGSDARPLAVTVMGTGKAIEKTLSLASWFEQQGDCEVSLRTRTIKTVDDIVLRDGDDGEGESRVRNVSCLEVVVTLK</sequence>
<evidence type="ECO:0000256" key="1">
    <source>
        <dbReference type="ARBA" id="ARBA00004123"/>
    </source>
</evidence>
<reference evidence="5" key="1">
    <citation type="journal article" date="2020" name="bioRxiv">
        <title>Whole genome comparisons of ergot fungi reveals the divergence and evolution of species within the genus Claviceps are the result of varying mechanisms driving genome evolution and host range expansion.</title>
        <authorList>
            <person name="Wyka S.A."/>
            <person name="Mondo S.J."/>
            <person name="Liu M."/>
            <person name="Dettman J."/>
            <person name="Nalam V."/>
            <person name="Broders K.D."/>
        </authorList>
    </citation>
    <scope>NUCLEOTIDE SEQUENCE</scope>
    <source>
        <strain evidence="5">CCC 602</strain>
    </source>
</reference>
<dbReference type="PANTHER" id="PTHR28256">
    <property type="entry name" value="RIBONUCLEASES P/MRP PROTEIN SUBUNIT POP7"/>
    <property type="match status" value="1"/>
</dbReference>
<keyword evidence="3" id="KW-0539">Nucleus</keyword>
<dbReference type="GO" id="GO:0034965">
    <property type="term" value="P:intronic box C/D snoRNA processing"/>
    <property type="evidence" value="ECO:0007669"/>
    <property type="project" value="TreeGrafter"/>
</dbReference>
<gene>
    <name evidence="5" type="ORF">E4U43_005038</name>
</gene>
<name>A0A9P7N4Z4_9HYPO</name>
<protein>
    <submittedName>
        <fullName evidence="5">Uncharacterized protein</fullName>
    </submittedName>
</protein>